<evidence type="ECO:0000313" key="2">
    <source>
        <dbReference type="Proteomes" id="UP000799118"/>
    </source>
</evidence>
<name>A0A6A4IAJ9_9AGAR</name>
<dbReference type="EMBL" id="ML769394">
    <property type="protein sequence ID" value="KAE9407651.1"/>
    <property type="molecule type" value="Genomic_DNA"/>
</dbReference>
<keyword evidence="2" id="KW-1185">Reference proteome</keyword>
<evidence type="ECO:0000313" key="1">
    <source>
        <dbReference type="EMBL" id="KAE9407651.1"/>
    </source>
</evidence>
<reference evidence="1" key="1">
    <citation type="journal article" date="2019" name="Environ. Microbiol.">
        <title>Fungal ecological strategies reflected in gene transcription - a case study of two litter decomposers.</title>
        <authorList>
            <person name="Barbi F."/>
            <person name="Kohler A."/>
            <person name="Barry K."/>
            <person name="Baskaran P."/>
            <person name="Daum C."/>
            <person name="Fauchery L."/>
            <person name="Ihrmark K."/>
            <person name="Kuo A."/>
            <person name="LaButti K."/>
            <person name="Lipzen A."/>
            <person name="Morin E."/>
            <person name="Grigoriev I.V."/>
            <person name="Henrissat B."/>
            <person name="Lindahl B."/>
            <person name="Martin F."/>
        </authorList>
    </citation>
    <scope>NUCLEOTIDE SEQUENCE</scope>
    <source>
        <strain evidence="1">JB14</strain>
    </source>
</reference>
<gene>
    <name evidence="1" type="ORF">BT96DRAFT_80988</name>
</gene>
<dbReference type="Proteomes" id="UP000799118">
    <property type="component" value="Unassembled WGS sequence"/>
</dbReference>
<dbReference type="OrthoDB" id="8194222at2759"/>
<sequence length="156" mass="17237">MHANNTFVLSKSTVSLDAIQKSSNRSFTCGESRFITILGCFSGDGKTSDECIVVGSQPLLKELLDIFPHARFILTDKGQLNDEVYNSWLDVVLLSIKAHADSAYPILLTLEGYGSHIPLPFASLAQAKGFVLVSEPAHTTRDFQPVCEYIRSLYHE</sequence>
<proteinExistence type="predicted"/>
<organism evidence="1 2">
    <name type="scientific">Gymnopus androsaceus JB14</name>
    <dbReference type="NCBI Taxonomy" id="1447944"/>
    <lineage>
        <taxon>Eukaryota</taxon>
        <taxon>Fungi</taxon>
        <taxon>Dikarya</taxon>
        <taxon>Basidiomycota</taxon>
        <taxon>Agaricomycotina</taxon>
        <taxon>Agaricomycetes</taxon>
        <taxon>Agaricomycetidae</taxon>
        <taxon>Agaricales</taxon>
        <taxon>Marasmiineae</taxon>
        <taxon>Omphalotaceae</taxon>
        <taxon>Gymnopus</taxon>
    </lineage>
</organism>
<protein>
    <recommendedName>
        <fullName evidence="3">DDE-1 domain-containing protein</fullName>
    </recommendedName>
</protein>
<dbReference type="AlphaFoldDB" id="A0A6A4IAJ9"/>
<accession>A0A6A4IAJ9</accession>
<evidence type="ECO:0008006" key="3">
    <source>
        <dbReference type="Google" id="ProtNLM"/>
    </source>
</evidence>